<dbReference type="SMART" id="SM00119">
    <property type="entry name" value="HECTc"/>
    <property type="match status" value="1"/>
</dbReference>
<dbReference type="PROSITE" id="PS51157">
    <property type="entry name" value="ZF_UBR"/>
    <property type="match status" value="1"/>
</dbReference>
<dbReference type="SMART" id="SM00396">
    <property type="entry name" value="ZnF_UBR1"/>
    <property type="match status" value="1"/>
</dbReference>
<evidence type="ECO:0000256" key="7">
    <source>
        <dbReference type="SAM" id="MobiDB-lite"/>
    </source>
</evidence>
<dbReference type="GO" id="GO:0003723">
    <property type="term" value="F:RNA binding"/>
    <property type="evidence" value="ECO:0007669"/>
    <property type="project" value="InterPro"/>
</dbReference>
<evidence type="ECO:0000256" key="6">
    <source>
        <dbReference type="PROSITE-ProRule" id="PRU00508"/>
    </source>
</evidence>
<keyword evidence="12" id="KW-1185">Reference proteome</keyword>
<dbReference type="PANTHER" id="PTHR46276">
    <property type="entry name" value="E3 UBIQUITIN-PROTEIN LIGASE UBR5"/>
    <property type="match status" value="1"/>
</dbReference>
<feature type="compositionally biased region" description="Acidic residues" evidence="7">
    <location>
        <begin position="1183"/>
        <end position="1194"/>
    </location>
</feature>
<keyword evidence="1" id="KW-0479">Metal-binding</keyword>
<accession>A0A0L7LDE2</accession>
<feature type="compositionally biased region" description="Low complexity" evidence="7">
    <location>
        <begin position="700"/>
        <end position="710"/>
    </location>
</feature>
<dbReference type="GO" id="GO:0043130">
    <property type="term" value="F:ubiquitin binding"/>
    <property type="evidence" value="ECO:0007669"/>
    <property type="project" value="InterPro"/>
</dbReference>
<feature type="compositionally biased region" description="Basic and acidic residues" evidence="7">
    <location>
        <begin position="451"/>
        <end position="465"/>
    </location>
</feature>
<feature type="region of interest" description="Disordered" evidence="7">
    <location>
        <begin position="1115"/>
        <end position="1152"/>
    </location>
</feature>
<feature type="region of interest" description="Disordered" evidence="7">
    <location>
        <begin position="1522"/>
        <end position="1553"/>
    </location>
</feature>
<dbReference type="Gene3D" id="1.10.8.10">
    <property type="entry name" value="DNA helicase RuvA subunit, C-terminal domain"/>
    <property type="match status" value="1"/>
</dbReference>
<feature type="compositionally biased region" description="Basic and acidic residues" evidence="7">
    <location>
        <begin position="975"/>
        <end position="990"/>
    </location>
</feature>
<keyword evidence="3 5" id="KW-0833">Ubl conjugation pathway</keyword>
<feature type="compositionally biased region" description="Gly residues" evidence="7">
    <location>
        <begin position="1736"/>
        <end position="1749"/>
    </location>
</feature>
<proteinExistence type="predicted"/>
<evidence type="ECO:0000256" key="2">
    <source>
        <dbReference type="ARBA" id="ARBA00022771"/>
    </source>
</evidence>
<name>A0A0L7LDE2_OPEBR</name>
<organism evidence="11 12">
    <name type="scientific">Operophtera brumata</name>
    <name type="common">Winter moth</name>
    <name type="synonym">Phalaena brumata</name>
    <dbReference type="NCBI Taxonomy" id="104452"/>
    <lineage>
        <taxon>Eukaryota</taxon>
        <taxon>Metazoa</taxon>
        <taxon>Ecdysozoa</taxon>
        <taxon>Arthropoda</taxon>
        <taxon>Hexapoda</taxon>
        <taxon>Insecta</taxon>
        <taxon>Pterygota</taxon>
        <taxon>Neoptera</taxon>
        <taxon>Endopterygota</taxon>
        <taxon>Lepidoptera</taxon>
        <taxon>Glossata</taxon>
        <taxon>Ditrysia</taxon>
        <taxon>Geometroidea</taxon>
        <taxon>Geometridae</taxon>
        <taxon>Larentiinae</taxon>
        <taxon>Operophtera</taxon>
    </lineage>
</organism>
<feature type="region of interest" description="Disordered" evidence="7">
    <location>
        <begin position="229"/>
        <end position="257"/>
    </location>
</feature>
<keyword evidence="4" id="KW-0862">Zinc</keyword>
<feature type="compositionally biased region" description="Basic and acidic residues" evidence="7">
    <location>
        <begin position="420"/>
        <end position="429"/>
    </location>
</feature>
<keyword evidence="2" id="KW-0863">Zinc-finger</keyword>
<feature type="compositionally biased region" description="Basic and acidic residues" evidence="7">
    <location>
        <begin position="1280"/>
        <end position="1292"/>
    </location>
</feature>
<feature type="region of interest" description="Disordered" evidence="7">
    <location>
        <begin position="414"/>
        <end position="498"/>
    </location>
</feature>
<dbReference type="PANTHER" id="PTHR46276:SF1">
    <property type="entry name" value="E3 UBIQUITIN-PROTEIN LIGASE UBR5"/>
    <property type="match status" value="1"/>
</dbReference>
<dbReference type="STRING" id="104452.A0A0L7LDE2"/>
<feature type="compositionally biased region" description="Low complexity" evidence="7">
    <location>
        <begin position="437"/>
        <end position="450"/>
    </location>
</feature>
<evidence type="ECO:0000256" key="3">
    <source>
        <dbReference type="ARBA" id="ARBA00022786"/>
    </source>
</evidence>
<dbReference type="GO" id="GO:0005634">
    <property type="term" value="C:nucleus"/>
    <property type="evidence" value="ECO:0007669"/>
    <property type="project" value="TreeGrafter"/>
</dbReference>
<dbReference type="InterPro" id="IPR047503">
    <property type="entry name" value="UBR-box_UBR5"/>
</dbReference>
<feature type="region of interest" description="Disordered" evidence="7">
    <location>
        <begin position="1732"/>
        <end position="1757"/>
    </location>
</feature>
<dbReference type="FunFam" id="1.10.8.10:FF:000009">
    <property type="entry name" value="Putative E3 ubiquitin-protein ligase UBR5"/>
    <property type="match status" value="1"/>
</dbReference>
<feature type="compositionally biased region" description="Low complexity" evidence="7">
    <location>
        <begin position="238"/>
        <end position="247"/>
    </location>
</feature>
<dbReference type="InterPro" id="IPR003126">
    <property type="entry name" value="Znf_UBR"/>
</dbReference>
<dbReference type="CDD" id="cd19675">
    <property type="entry name" value="UBR-box_UBR5"/>
    <property type="match status" value="1"/>
</dbReference>
<dbReference type="GO" id="GO:0005737">
    <property type="term" value="C:cytoplasm"/>
    <property type="evidence" value="ECO:0007669"/>
    <property type="project" value="TreeGrafter"/>
</dbReference>
<evidence type="ECO:0000259" key="8">
    <source>
        <dbReference type="PROSITE" id="PS50237"/>
    </source>
</evidence>
<dbReference type="EMBL" id="JTDY01001558">
    <property type="protein sequence ID" value="KOB73533.1"/>
    <property type="molecule type" value="Genomic_DNA"/>
</dbReference>
<sequence length="2065" mass="223533">MSSMHFVVHPLPGTEDQLIDRLKEVSERWNRYGTGPGSSALSALRGVRAVAAGPAHIACLLEDGTICRAAFSIIPDRLDLSKTDASKNGGNGGGGSGGGAGSTSRATGVIIGAGSGRVVSVPAPFVPEDLVTQAQVVLQGKSRSLIIRELQRTNLDVNLAVNNLLSRDDEEGEEPEGGEGGDGYVPEDLISLLDGGGFHAAQQEHSVIIDADTMFSEDIFGYAAIRSRSGGGGGAARGGASRESSSSTQERPSEFSRWRERQYFGPRRWLESALHSAMAASPLWVSEELEYWDSNIRFTHIAATYSELVAISTQGQLHQWRWADAHPYQRADPAGAGISFHPRSNWLGLTAAERILNISAAGIRISLLTDLGRVATYLDESIGFNMSTGVPKVGILQNAAWNLSDMCRFKLLPPPQPDRSVSDKDKRELQNQSPLTVSSVKASSSSSSSKESNKDSNKDMADRLDMPPPPSPASSTCSDTSTSHKGSSNDGQSKRDEEEWPLKEVVFLEDVKSVPLGRVLKVDGAYAAVRFPTVGKDGKEAVPTTAEDWTTLLQDCRLVRKDDLIAVKWGAGGSAGPRGPDCLQRSPRKIALPADVQVVTIAVMGTTRALTDSVFPTDNTALLGHSNGAAIHLATAAEVALIIMVPEPQIMMPRVLRCDLEGLQQQILAILQERCDGNRNILHACVHMCAPTSNKEPDNAAAATAGTGAANEETVPAISWPPETFEASGDEDSLMGLTNNGCVAIGVVWRWQQRRPSERGPGRAARQRTDGAQSALDGMGQTPLMAAVAERAYRAALVILDAIRACADADDTQRAAAIFPPNAHPDHSPLLVLCCNDTCSFTWTGQEHINQDIFECKTCGLTGSLCCCTECAKVCHKGHDCKLKRTSPTAYCDCWEKCRCKALVGGNWAARCDLLARLARDTQLATHFNSRGESILLFLVQTVGRQALEQRQFRAGSGRGRGPRKQPGSDAEVDAPDHDLEPPRATDTDRPGNSVPHQSGTTLLDKFTHALVVKCTNEQMLDTLLHTLIREQQNDTIPGRAERAREVARRFVRSVARIFIIFIEELVEAADALLAPVRLGVVRPTAPFPLATTYVDLVNGSEDLESNLVGIRGSAAGTSMGSSTLVPDRSSTPVATEYADDGAGEALGGDDDAGQEQHVVVENGGERAEGGESESELDLLAEVETESDSDDQDNAESAQRSDESGDSTQPEDEDSEAGETDEQDAEAEPALHDGELPERRAAPPVRPNLAPHSMQWAIRSPEDEDSEAGETDEQDAEAEPALHDGELPERRAAPPVRPNLAPHSMQWAIRRSRETARASTGGTSGVRLTGGSSLYERVSLPVPRMIPLSYREALRLQCYLERQLKPTWDWLVTVMDATEAQLRFGASLTSNNASTAGEAARTAAAPAARRAASLTSPATRIIGFSEAPWTRDREQGVEAGSARREFLAYCLSLLRAHSSEHAEQLPVLDVAALKHVAYVLDALVYYMRAAQPQPHHHNTLWTADENENEEGDEEMVVGGGATAAESDARPASAPPTHSHTLTRDEPQDLSCTKDTTTKMDIDTDGEYLLPLALSAGTSTSLIDTSSQPSEFHTLVDTACSIIEAPHRDPQRSVSPLPGPSTSSAVALDPRPSASRSPGKTVIVRADVGLEPGSVVAELGGFPVKEVKFRRDMEKLRNSQQRDLTLHKMERDRAKLLQQTFAELNSAFAGQNRRAHSAQPPLVVNRVKVTFRDEPGEGSGAAPGTEGAGFSGDRPAGHNEHLTLHQAQLGERLYPRVHSLHPTFAGKITGMLLELTPAQLLVLLASEEALRQKVREAMDLINELCPMFLNRHVLKYLLGRPIRFHDLAFFDPVVYESLRQLVVDAETGDSHSLFAALDLNFSLEMCEEEGGGCVELVAGGRELEVTALNVYDYVRKYAQHRMMLSQEKALESALEGLTAEDLRLLLNGVGDINVTALVSYTSFNDESGEPPERLARFKRWLWAIVDKMTHLERQDLVYFWTGSPALPASEEGFQPMPSVTIRPADDAHLPTANTCISRLYIPLYSSRHVLKHKLLLAIKTKNFGFV</sequence>
<dbReference type="Gene3D" id="3.30.2410.10">
    <property type="entry name" value="Hect, E3 ligase catalytic domain"/>
    <property type="match status" value="1"/>
</dbReference>
<dbReference type="InterPro" id="IPR035983">
    <property type="entry name" value="Hect_E3_ubiquitin_ligase"/>
</dbReference>
<dbReference type="InterPro" id="IPR036053">
    <property type="entry name" value="PABP-dom"/>
</dbReference>
<evidence type="ECO:0000256" key="4">
    <source>
        <dbReference type="ARBA" id="ARBA00022833"/>
    </source>
</evidence>
<feature type="region of interest" description="Disordered" evidence="7">
    <location>
        <begin position="166"/>
        <end position="186"/>
    </location>
</feature>
<dbReference type="Gene3D" id="1.10.1900.10">
    <property type="entry name" value="c-terminal domain of poly(a) binding protein"/>
    <property type="match status" value="1"/>
</dbReference>
<dbReference type="Proteomes" id="UP000037510">
    <property type="component" value="Unassembled WGS sequence"/>
</dbReference>
<feature type="region of interest" description="Disordered" evidence="7">
    <location>
        <begin position="754"/>
        <end position="778"/>
    </location>
</feature>
<feature type="compositionally biased region" description="Basic and acidic residues" evidence="7">
    <location>
        <begin position="1229"/>
        <end position="1241"/>
    </location>
</feature>
<feature type="compositionally biased region" description="Acidic residues" evidence="7">
    <location>
        <begin position="168"/>
        <end position="179"/>
    </location>
</feature>
<feature type="domain" description="UBR-type" evidence="9">
    <location>
        <begin position="837"/>
        <end position="905"/>
    </location>
</feature>
<dbReference type="InterPro" id="IPR002004">
    <property type="entry name" value="PABP_HYD_C"/>
</dbReference>
<dbReference type="GO" id="GO:0008270">
    <property type="term" value="F:zinc ion binding"/>
    <property type="evidence" value="ECO:0007669"/>
    <property type="project" value="UniProtKB-KW"/>
</dbReference>
<dbReference type="Pfam" id="PF11547">
    <property type="entry name" value="E3_UbLigase_EDD"/>
    <property type="match status" value="1"/>
</dbReference>
<feature type="compositionally biased region" description="Low complexity" evidence="7">
    <location>
        <begin position="1115"/>
        <end position="1124"/>
    </location>
</feature>
<evidence type="ECO:0000259" key="9">
    <source>
        <dbReference type="PROSITE" id="PS51157"/>
    </source>
</evidence>
<feature type="domain" description="PABC" evidence="10">
    <location>
        <begin position="1748"/>
        <end position="1825"/>
    </location>
</feature>
<evidence type="ECO:0000313" key="11">
    <source>
        <dbReference type="EMBL" id="KOB73533.1"/>
    </source>
</evidence>
<dbReference type="SUPFAM" id="SSF56204">
    <property type="entry name" value="Hect, E3 ligase catalytic domain"/>
    <property type="match status" value="1"/>
</dbReference>
<feature type="zinc finger region" description="UBR-type" evidence="6">
    <location>
        <begin position="837"/>
        <end position="905"/>
    </location>
</feature>
<dbReference type="InterPro" id="IPR024725">
    <property type="entry name" value="UBR5_UBA"/>
</dbReference>
<dbReference type="PROSITE" id="PS50237">
    <property type="entry name" value="HECT"/>
    <property type="match status" value="1"/>
</dbReference>
<feature type="region of interest" description="Disordered" evidence="7">
    <location>
        <begin position="1183"/>
        <end position="1304"/>
    </location>
</feature>
<evidence type="ECO:0000256" key="1">
    <source>
        <dbReference type="ARBA" id="ARBA00022723"/>
    </source>
</evidence>
<protein>
    <submittedName>
        <fullName evidence="11">E3 ubiquitin-protein ligase hyd</fullName>
    </submittedName>
</protein>
<dbReference type="GO" id="GO:0000209">
    <property type="term" value="P:protein polyubiquitination"/>
    <property type="evidence" value="ECO:0007669"/>
    <property type="project" value="TreeGrafter"/>
</dbReference>
<dbReference type="Pfam" id="PF00632">
    <property type="entry name" value="HECT"/>
    <property type="match status" value="1"/>
</dbReference>
<feature type="compositionally biased region" description="Low complexity" evidence="7">
    <location>
        <begin position="473"/>
        <end position="483"/>
    </location>
</feature>
<comment type="caution">
    <text evidence="11">The sequence shown here is derived from an EMBL/GenBank/DDBJ whole genome shotgun (WGS) entry which is preliminary data.</text>
</comment>
<gene>
    <name evidence="11" type="ORF">OBRU01_10603</name>
</gene>
<dbReference type="SUPFAM" id="SSF63570">
    <property type="entry name" value="PABC (PABP) domain"/>
    <property type="match status" value="1"/>
</dbReference>
<evidence type="ECO:0000259" key="10">
    <source>
        <dbReference type="PROSITE" id="PS51309"/>
    </source>
</evidence>
<feature type="compositionally biased region" description="Acidic residues" evidence="7">
    <location>
        <begin position="1138"/>
        <end position="1152"/>
    </location>
</feature>
<feature type="region of interest" description="Disordered" evidence="7">
    <location>
        <begin position="693"/>
        <end position="712"/>
    </location>
</feature>
<dbReference type="GO" id="GO:0090263">
    <property type="term" value="P:positive regulation of canonical Wnt signaling pathway"/>
    <property type="evidence" value="ECO:0007669"/>
    <property type="project" value="TreeGrafter"/>
</dbReference>
<feature type="compositionally biased region" description="Acidic residues" evidence="7">
    <location>
        <begin position="1262"/>
        <end position="1278"/>
    </location>
</feature>
<dbReference type="Pfam" id="PF00658">
    <property type="entry name" value="MLLE"/>
    <property type="match status" value="1"/>
</dbReference>
<dbReference type="SMART" id="SM00517">
    <property type="entry name" value="PolyA"/>
    <property type="match status" value="1"/>
</dbReference>
<dbReference type="FunFam" id="3.30.2410.10:FF:000008">
    <property type="entry name" value="Putative E3 ubiquitin-protein ligase UBR5"/>
    <property type="match status" value="1"/>
</dbReference>
<evidence type="ECO:0000313" key="12">
    <source>
        <dbReference type="Proteomes" id="UP000037510"/>
    </source>
</evidence>
<reference evidence="11 12" key="1">
    <citation type="journal article" date="2015" name="Genome Biol. Evol.">
        <title>The genome of winter moth (Operophtera brumata) provides a genomic perspective on sexual dimorphism and phenology.</title>
        <authorList>
            <person name="Derks M.F."/>
            <person name="Smit S."/>
            <person name="Salis L."/>
            <person name="Schijlen E."/>
            <person name="Bossers A."/>
            <person name="Mateman C."/>
            <person name="Pijl A.S."/>
            <person name="de Ridder D."/>
            <person name="Groenen M.A."/>
            <person name="Visser M.E."/>
            <person name="Megens H.J."/>
        </authorList>
    </citation>
    <scope>NUCLEOTIDE SEQUENCE [LARGE SCALE GENOMIC DNA]</scope>
    <source>
        <strain evidence="11">WM2013NL</strain>
        <tissue evidence="11">Head and thorax</tissue>
    </source>
</reference>
<dbReference type="PROSITE" id="PS51309">
    <property type="entry name" value="PABC"/>
    <property type="match status" value="1"/>
</dbReference>
<dbReference type="CDD" id="cd14423">
    <property type="entry name" value="CUE_UBR5"/>
    <property type="match status" value="1"/>
</dbReference>
<dbReference type="Gene3D" id="3.30.2160.10">
    <property type="entry name" value="Hect, E3 ligase catalytic domain"/>
    <property type="match status" value="1"/>
</dbReference>
<feature type="region of interest" description="Disordered" evidence="7">
    <location>
        <begin position="951"/>
        <end position="1000"/>
    </location>
</feature>
<dbReference type="InterPro" id="IPR000569">
    <property type="entry name" value="HECT_dom"/>
</dbReference>
<feature type="domain" description="HECT" evidence="8">
    <location>
        <begin position="1821"/>
        <end position="2065"/>
    </location>
</feature>
<dbReference type="GO" id="GO:0034450">
    <property type="term" value="F:ubiquitin-ubiquitin ligase activity"/>
    <property type="evidence" value="ECO:0007669"/>
    <property type="project" value="TreeGrafter"/>
</dbReference>
<evidence type="ECO:0000256" key="5">
    <source>
        <dbReference type="PROSITE-ProRule" id="PRU00104"/>
    </source>
</evidence>
<feature type="region of interest" description="Disordered" evidence="7">
    <location>
        <begin position="1606"/>
        <end position="1637"/>
    </location>
</feature>
<feature type="active site" description="Glycyl thioester intermediate" evidence="5">
    <location>
        <position position="2034"/>
    </location>
</feature>
<feature type="compositionally biased region" description="Acidic residues" evidence="7">
    <location>
        <begin position="1209"/>
        <end position="1227"/>
    </location>
</feature>